<dbReference type="Gene3D" id="3.90.25.10">
    <property type="entry name" value="UDP-galactose 4-epimerase, domain 1"/>
    <property type="match status" value="1"/>
</dbReference>
<name>A0A6I4IP13_9SPHI</name>
<dbReference type="KEGG" id="mgik:GO620_005275"/>
<dbReference type="GO" id="GO:0005829">
    <property type="term" value="C:cytosol"/>
    <property type="evidence" value="ECO:0007669"/>
    <property type="project" value="TreeGrafter"/>
</dbReference>
<dbReference type="Proteomes" id="UP000429232">
    <property type="component" value="Chromosome"/>
</dbReference>
<keyword evidence="6" id="KW-0521">NADP</keyword>
<dbReference type="RefSeq" id="WP_157526630.1">
    <property type="nucleotide sequence ID" value="NZ_CP066775.1"/>
</dbReference>
<organism evidence="8 9">
    <name type="scientific">Mucilaginibacter ginkgonis</name>
    <dbReference type="NCBI Taxonomy" id="2682091"/>
    <lineage>
        <taxon>Bacteria</taxon>
        <taxon>Pseudomonadati</taxon>
        <taxon>Bacteroidota</taxon>
        <taxon>Sphingobacteriia</taxon>
        <taxon>Sphingobacteriales</taxon>
        <taxon>Sphingobacteriaceae</taxon>
        <taxon>Mucilaginibacter</taxon>
    </lineage>
</organism>
<comment type="catalytic activity">
    <reaction evidence="5">
        <text>dTDP-beta-L-rhamnose + NADP(+) = dTDP-4-dehydro-beta-L-rhamnose + NADPH + H(+)</text>
        <dbReference type="Rhea" id="RHEA:21796"/>
        <dbReference type="ChEBI" id="CHEBI:15378"/>
        <dbReference type="ChEBI" id="CHEBI:57510"/>
        <dbReference type="ChEBI" id="CHEBI:57783"/>
        <dbReference type="ChEBI" id="CHEBI:58349"/>
        <dbReference type="ChEBI" id="CHEBI:62830"/>
        <dbReference type="EC" id="1.1.1.133"/>
    </reaction>
</comment>
<accession>A0A6I4IP13</accession>
<gene>
    <name evidence="8" type="ORF">GO620_005275</name>
</gene>
<dbReference type="UniPathway" id="UPA00124"/>
<evidence type="ECO:0000256" key="4">
    <source>
        <dbReference type="ARBA" id="ARBA00017099"/>
    </source>
</evidence>
<dbReference type="Pfam" id="PF04321">
    <property type="entry name" value="RmlD_sub_bind"/>
    <property type="match status" value="1"/>
</dbReference>
<comment type="function">
    <text evidence="6">Catalyzes the reduction of dTDP-6-deoxy-L-lyxo-4-hexulose to yield dTDP-L-rhamnose.</text>
</comment>
<dbReference type="PANTHER" id="PTHR10491:SF4">
    <property type="entry name" value="METHIONINE ADENOSYLTRANSFERASE 2 SUBUNIT BETA"/>
    <property type="match status" value="1"/>
</dbReference>
<sequence length="317" mass="36629">MKKKIYIAGSGGMLGEAFYRVFKNDYDVKCTDKDVNEKWLDFLDFRDFEAYKNDVKKYNPDYLFHIGALTNLEECESNIDDTYLTNTTSVENAVLLANELNIPVLYISTAGIFDGKKDFYDDWDEPNPLGHYARSKYMGERYVRENAKKYIICRAGWMMGGGPKKDKKFVNKIIKQLASGKRELHIVNDKDGTPTFTVDFAKNVKLLLENEYWGLYNLVCTGETSRVQVAQEIVNILGLQDDVNINEVSSDHFKEIYFAPRPPSERLINKKLELRNMNIMRDWKVALSEYITDYYTDYVAENIYTVKEDGIGTNAVL</sequence>
<feature type="domain" description="RmlD-like substrate binding" evidence="7">
    <location>
        <begin position="4"/>
        <end position="294"/>
    </location>
</feature>
<dbReference type="Gene3D" id="3.40.50.720">
    <property type="entry name" value="NAD(P)-binding Rossmann-like Domain"/>
    <property type="match status" value="1"/>
</dbReference>
<comment type="similarity">
    <text evidence="2 6">Belongs to the dTDP-4-dehydrorhamnose reductase family.</text>
</comment>
<proteinExistence type="inferred from homology"/>
<dbReference type="GO" id="GO:0019305">
    <property type="term" value="P:dTDP-rhamnose biosynthetic process"/>
    <property type="evidence" value="ECO:0007669"/>
    <property type="project" value="UniProtKB-UniPathway"/>
</dbReference>
<dbReference type="InterPro" id="IPR036291">
    <property type="entry name" value="NAD(P)-bd_dom_sf"/>
</dbReference>
<dbReference type="EC" id="1.1.1.133" evidence="3 6"/>
<dbReference type="EMBL" id="CP066775">
    <property type="protein sequence ID" value="QQL50871.1"/>
    <property type="molecule type" value="Genomic_DNA"/>
</dbReference>
<dbReference type="CDD" id="cd05254">
    <property type="entry name" value="dTDP_HR_like_SDR_e"/>
    <property type="match status" value="1"/>
</dbReference>
<protein>
    <recommendedName>
        <fullName evidence="4 6">dTDP-4-dehydrorhamnose reductase</fullName>
        <ecNumber evidence="3 6">1.1.1.133</ecNumber>
    </recommendedName>
</protein>
<evidence type="ECO:0000313" key="8">
    <source>
        <dbReference type="EMBL" id="QQL50871.1"/>
    </source>
</evidence>
<keyword evidence="9" id="KW-1185">Reference proteome</keyword>
<evidence type="ECO:0000256" key="2">
    <source>
        <dbReference type="ARBA" id="ARBA00010944"/>
    </source>
</evidence>
<dbReference type="InterPro" id="IPR029903">
    <property type="entry name" value="RmlD-like-bd"/>
</dbReference>
<dbReference type="InterPro" id="IPR005913">
    <property type="entry name" value="dTDP_dehydrorham_reduct"/>
</dbReference>
<dbReference type="PANTHER" id="PTHR10491">
    <property type="entry name" value="DTDP-4-DEHYDRORHAMNOSE REDUCTASE"/>
    <property type="match status" value="1"/>
</dbReference>
<dbReference type="GO" id="GO:0008831">
    <property type="term" value="F:dTDP-4-dehydrorhamnose reductase activity"/>
    <property type="evidence" value="ECO:0007669"/>
    <property type="project" value="UniProtKB-EC"/>
</dbReference>
<comment type="pathway">
    <text evidence="1 6">Carbohydrate biosynthesis; dTDP-L-rhamnose biosynthesis.</text>
</comment>
<evidence type="ECO:0000256" key="6">
    <source>
        <dbReference type="RuleBase" id="RU364082"/>
    </source>
</evidence>
<evidence type="ECO:0000259" key="7">
    <source>
        <dbReference type="Pfam" id="PF04321"/>
    </source>
</evidence>
<evidence type="ECO:0000313" key="9">
    <source>
        <dbReference type="Proteomes" id="UP000429232"/>
    </source>
</evidence>
<evidence type="ECO:0000256" key="1">
    <source>
        <dbReference type="ARBA" id="ARBA00004781"/>
    </source>
</evidence>
<dbReference type="SUPFAM" id="SSF51735">
    <property type="entry name" value="NAD(P)-binding Rossmann-fold domains"/>
    <property type="match status" value="1"/>
</dbReference>
<dbReference type="AlphaFoldDB" id="A0A6I4IP13"/>
<evidence type="ECO:0000256" key="5">
    <source>
        <dbReference type="ARBA" id="ARBA00048200"/>
    </source>
</evidence>
<evidence type="ECO:0000256" key="3">
    <source>
        <dbReference type="ARBA" id="ARBA00012929"/>
    </source>
</evidence>
<reference evidence="8 9" key="1">
    <citation type="submission" date="2020-12" db="EMBL/GenBank/DDBJ databases">
        <title>HMF7856_wgs.fasta genome submission.</title>
        <authorList>
            <person name="Kang H."/>
            <person name="Kim H."/>
            <person name="Joh K."/>
        </authorList>
    </citation>
    <scope>NUCLEOTIDE SEQUENCE [LARGE SCALE GENOMIC DNA]</scope>
    <source>
        <strain evidence="8 9">HMF7856</strain>
    </source>
</reference>
<keyword evidence="6" id="KW-0560">Oxidoreductase</keyword>